<dbReference type="PANTHER" id="PTHR23135:SF4">
    <property type="entry name" value="UDP-N-ACETYLMURAMOYL-L-ALANYL-D-GLUTAMATE--2,6-DIAMINOPIMELATE LIGASE MURE HOMOLOG, CHLOROPLASTIC"/>
    <property type="match status" value="1"/>
</dbReference>
<dbReference type="InterPro" id="IPR000713">
    <property type="entry name" value="Mur_ligase_N"/>
</dbReference>
<evidence type="ECO:0000256" key="8">
    <source>
        <dbReference type="RuleBase" id="RU004135"/>
    </source>
</evidence>
<dbReference type="GO" id="GO:0071555">
    <property type="term" value="P:cell wall organization"/>
    <property type="evidence" value="ECO:0007669"/>
    <property type="project" value="UniProtKB-KW"/>
</dbReference>
<dbReference type="GO" id="GO:0008765">
    <property type="term" value="F:UDP-N-acetylmuramoylalanyl-D-glutamate-2,6-diaminopimelate ligase activity"/>
    <property type="evidence" value="ECO:0007669"/>
    <property type="project" value="UniProtKB-UniRule"/>
</dbReference>
<dbReference type="SUPFAM" id="SSF63418">
    <property type="entry name" value="MurE/MurF N-terminal domain"/>
    <property type="match status" value="1"/>
</dbReference>
<keyword evidence="6 7" id="KW-0961">Cell wall biogenesis/degradation</keyword>
<dbReference type="InterPro" id="IPR036615">
    <property type="entry name" value="Mur_ligase_C_dom_sf"/>
</dbReference>
<evidence type="ECO:0000256" key="2">
    <source>
        <dbReference type="ARBA" id="ARBA00022618"/>
    </source>
</evidence>
<organism evidence="13 14">
    <name type="scientific">Actinocatenispora comari</name>
    <dbReference type="NCBI Taxonomy" id="2807577"/>
    <lineage>
        <taxon>Bacteria</taxon>
        <taxon>Bacillati</taxon>
        <taxon>Actinomycetota</taxon>
        <taxon>Actinomycetes</taxon>
        <taxon>Micromonosporales</taxon>
        <taxon>Micromonosporaceae</taxon>
        <taxon>Actinocatenispora</taxon>
    </lineage>
</organism>
<dbReference type="Pfam" id="PF08245">
    <property type="entry name" value="Mur_ligase_M"/>
    <property type="match status" value="1"/>
</dbReference>
<feature type="domain" description="Mur ligase N-terminal catalytic" evidence="10">
    <location>
        <begin position="55"/>
        <end position="131"/>
    </location>
</feature>
<keyword evidence="7" id="KW-0963">Cytoplasm</keyword>
<dbReference type="UniPathway" id="UPA00219"/>
<comment type="function">
    <text evidence="7">Catalyzes the addition of meso-diaminopimelic acid to the nucleotide precursor UDP-N-acetylmuramoyl-L-alanyl-D-glutamate (UMAG) in the biosynthesis of bacterial cell-wall peptidoglycan.</text>
</comment>
<dbReference type="HAMAP" id="MF_00208">
    <property type="entry name" value="MurE"/>
    <property type="match status" value="1"/>
</dbReference>
<feature type="binding site" evidence="7">
    <location>
        <begin position="440"/>
        <end position="443"/>
    </location>
    <ligand>
        <name>meso-2,6-diaminopimelate</name>
        <dbReference type="ChEBI" id="CHEBI:57791"/>
    </ligand>
</feature>
<dbReference type="Pfam" id="PF02875">
    <property type="entry name" value="Mur_ligase_C"/>
    <property type="match status" value="1"/>
</dbReference>
<dbReference type="GO" id="GO:0005524">
    <property type="term" value="F:ATP binding"/>
    <property type="evidence" value="ECO:0007669"/>
    <property type="project" value="UniProtKB-UniRule"/>
</dbReference>
<evidence type="ECO:0000256" key="7">
    <source>
        <dbReference type="HAMAP-Rule" id="MF_00208"/>
    </source>
</evidence>
<evidence type="ECO:0000256" key="1">
    <source>
        <dbReference type="ARBA" id="ARBA00005898"/>
    </source>
</evidence>
<dbReference type="SUPFAM" id="SSF53623">
    <property type="entry name" value="MurD-like peptide ligases, catalytic domain"/>
    <property type="match status" value="1"/>
</dbReference>
<dbReference type="GO" id="GO:0000287">
    <property type="term" value="F:magnesium ion binding"/>
    <property type="evidence" value="ECO:0007669"/>
    <property type="project" value="UniProtKB-UniRule"/>
</dbReference>
<comment type="subcellular location">
    <subcellularLocation>
        <location evidence="7 8">Cytoplasm</location>
    </subcellularLocation>
</comment>
<keyword evidence="7 13" id="KW-0436">Ligase</keyword>
<keyword evidence="5 7" id="KW-0131">Cell cycle</keyword>
<feature type="domain" description="Mur ligase central" evidence="12">
    <location>
        <begin position="143"/>
        <end position="342"/>
    </location>
</feature>
<evidence type="ECO:0000313" key="13">
    <source>
        <dbReference type="EMBL" id="GIL26827.1"/>
    </source>
</evidence>
<evidence type="ECO:0000256" key="4">
    <source>
        <dbReference type="ARBA" id="ARBA00022984"/>
    </source>
</evidence>
<feature type="binding site" evidence="7">
    <location>
        <begin position="145"/>
        <end position="151"/>
    </location>
    <ligand>
        <name>ATP</name>
        <dbReference type="ChEBI" id="CHEBI:30616"/>
    </ligand>
</feature>
<dbReference type="InterPro" id="IPR036565">
    <property type="entry name" value="Mur-like_cat_sf"/>
</dbReference>
<feature type="short sequence motif" description="Meso-diaminopimelate recognition motif" evidence="7">
    <location>
        <begin position="440"/>
        <end position="443"/>
    </location>
</feature>
<evidence type="ECO:0000256" key="5">
    <source>
        <dbReference type="ARBA" id="ARBA00023306"/>
    </source>
</evidence>
<keyword evidence="7" id="KW-0460">Magnesium</keyword>
<comment type="caution">
    <text evidence="13">The sequence shown here is derived from an EMBL/GenBank/DDBJ whole genome shotgun (WGS) entry which is preliminary data.</text>
</comment>
<evidence type="ECO:0000256" key="9">
    <source>
        <dbReference type="SAM" id="MobiDB-lite"/>
    </source>
</evidence>
<dbReference type="InterPro" id="IPR005761">
    <property type="entry name" value="UDP-N-AcMur-Glu-dNH2Pim_ligase"/>
</dbReference>
<feature type="region of interest" description="Disordered" evidence="9">
    <location>
        <begin position="1"/>
        <end position="52"/>
    </location>
</feature>
<feature type="binding site" evidence="7">
    <location>
        <position position="416"/>
    </location>
    <ligand>
        <name>meso-2,6-diaminopimelate</name>
        <dbReference type="ChEBI" id="CHEBI:57791"/>
    </ligand>
</feature>
<feature type="binding site" evidence="7">
    <location>
        <begin position="187"/>
        <end position="188"/>
    </location>
    <ligand>
        <name>UDP-N-acetyl-alpha-D-muramoyl-L-alanyl-D-glutamate</name>
        <dbReference type="ChEBI" id="CHEBI:83900"/>
    </ligand>
</feature>
<evidence type="ECO:0000256" key="6">
    <source>
        <dbReference type="ARBA" id="ARBA00023316"/>
    </source>
</evidence>
<dbReference type="PANTHER" id="PTHR23135">
    <property type="entry name" value="MUR LIGASE FAMILY MEMBER"/>
    <property type="match status" value="1"/>
</dbReference>
<dbReference type="GO" id="GO:0008360">
    <property type="term" value="P:regulation of cell shape"/>
    <property type="evidence" value="ECO:0007669"/>
    <property type="project" value="UniProtKB-KW"/>
</dbReference>
<feature type="binding site" evidence="7">
    <location>
        <position position="222"/>
    </location>
    <ligand>
        <name>UDP-N-acetyl-alpha-D-muramoyl-L-alanyl-D-glutamate</name>
        <dbReference type="ChEBI" id="CHEBI:83900"/>
    </ligand>
</feature>
<keyword evidence="3 7" id="KW-0133">Cell shape</keyword>
<feature type="domain" description="Mur ligase C-terminal" evidence="11">
    <location>
        <begin position="364"/>
        <end position="495"/>
    </location>
</feature>
<dbReference type="SUPFAM" id="SSF53244">
    <property type="entry name" value="MurD-like peptide ligases, peptide-binding domain"/>
    <property type="match status" value="1"/>
</dbReference>
<comment type="catalytic activity">
    <reaction evidence="7">
        <text>UDP-N-acetyl-alpha-D-muramoyl-L-alanyl-D-glutamate + meso-2,6-diaminopimelate + ATP = UDP-N-acetyl-alpha-D-muramoyl-L-alanyl-gamma-D-glutamyl-meso-2,6-diaminopimelate + ADP + phosphate + H(+)</text>
        <dbReference type="Rhea" id="RHEA:23676"/>
        <dbReference type="ChEBI" id="CHEBI:15378"/>
        <dbReference type="ChEBI" id="CHEBI:30616"/>
        <dbReference type="ChEBI" id="CHEBI:43474"/>
        <dbReference type="ChEBI" id="CHEBI:57791"/>
        <dbReference type="ChEBI" id="CHEBI:83900"/>
        <dbReference type="ChEBI" id="CHEBI:83905"/>
        <dbReference type="ChEBI" id="CHEBI:456216"/>
        <dbReference type="EC" id="6.3.2.13"/>
    </reaction>
</comment>
<dbReference type="InterPro" id="IPR004101">
    <property type="entry name" value="Mur_ligase_C"/>
</dbReference>
<keyword evidence="14" id="KW-1185">Reference proteome</keyword>
<feature type="binding site" evidence="7">
    <location>
        <position position="62"/>
    </location>
    <ligand>
        <name>UDP-N-acetyl-alpha-D-muramoyl-L-alanyl-D-glutamate</name>
        <dbReference type="ChEBI" id="CHEBI:83900"/>
    </ligand>
</feature>
<evidence type="ECO:0000259" key="12">
    <source>
        <dbReference type="Pfam" id="PF08245"/>
    </source>
</evidence>
<proteinExistence type="inferred from homology"/>
<feature type="binding site" evidence="7">
    <location>
        <position position="497"/>
    </location>
    <ligand>
        <name>meso-2,6-diaminopimelate</name>
        <dbReference type="ChEBI" id="CHEBI:57791"/>
    </ligand>
</feature>
<dbReference type="AlphaFoldDB" id="A0A8J4EJ69"/>
<dbReference type="GO" id="GO:0009252">
    <property type="term" value="P:peptidoglycan biosynthetic process"/>
    <property type="evidence" value="ECO:0007669"/>
    <property type="project" value="UniProtKB-UniRule"/>
</dbReference>
<accession>A0A8J4EJ69</accession>
<name>A0A8J4EJ69_9ACTN</name>
<keyword evidence="7" id="KW-0547">Nucleotide-binding</keyword>
<keyword evidence="4 7" id="KW-0573">Peptidoglycan synthesis</keyword>
<evidence type="ECO:0000259" key="10">
    <source>
        <dbReference type="Pfam" id="PF01225"/>
    </source>
</evidence>
<comment type="PTM">
    <text evidence="7">Carboxylation is probably crucial for Mg(2+) binding and, consequently, for the gamma-phosphate positioning of ATP.</text>
</comment>
<dbReference type="NCBIfam" id="TIGR01085">
    <property type="entry name" value="murE"/>
    <property type="match status" value="1"/>
</dbReference>
<comment type="pathway">
    <text evidence="7 8">Cell wall biogenesis; peptidoglycan biosynthesis.</text>
</comment>
<dbReference type="GO" id="GO:0051301">
    <property type="term" value="P:cell division"/>
    <property type="evidence" value="ECO:0007669"/>
    <property type="project" value="UniProtKB-KW"/>
</dbReference>
<dbReference type="EC" id="6.3.2.13" evidence="7"/>
<feature type="modified residue" description="N6-carboxylysine" evidence="7">
    <location>
        <position position="254"/>
    </location>
</feature>
<keyword evidence="7" id="KW-0067">ATP-binding</keyword>
<evidence type="ECO:0000259" key="11">
    <source>
        <dbReference type="Pfam" id="PF02875"/>
    </source>
</evidence>
<sequence>MLAARLGAEPPTVGAPSVSPAPTGGPDSDPGAGPLAGADDRSGGVRIEGAGDPVISGVTHASGEVVPGDVYAALPGSRRHGAEFVAEAVAAGAVAVFTDAAGAPAATAAGVPALVVDDPRARLGELAAEVYGRPSERLAVLGITGTNGKSSTAYLVESALTAAGRRTGLIGTVETRLGDERLASTRTTPEATDLQALFAVALERGLDTMVMEVSSHALALGRVAGTRFAVGAFTNFGIDHLDFHGTVEDYFAAKASLFDGRAGVEVLNVDDPAVAKLAHPGRTVSVSAQGRPAADWQADTVVRDGYGQRFVVTGPDRVRRDASVLLPGRYNVANALLAIAVAAATGVDPATAVAGVAACGGVPGRMERVTAPGPVVGVVDFAHTPNAVAAALGALREAAAPTGARVICVVGAGGDRDAGKRPMMGEAAARGADEVIVTDDNPRSEDPAAIRAQVAAGAAGVAGAHWTDGGDRTAAIAAAVATARPGDIVAVLGKGHEQGQEVAGQVHPFDDRVVLAAALRARFEEDA</sequence>
<dbReference type="GO" id="GO:0005737">
    <property type="term" value="C:cytoplasm"/>
    <property type="evidence" value="ECO:0007669"/>
    <property type="project" value="UniProtKB-SubCell"/>
</dbReference>
<dbReference type="NCBIfam" id="NF001124">
    <property type="entry name" value="PRK00139.1-2"/>
    <property type="match status" value="1"/>
</dbReference>
<dbReference type="RefSeq" id="WP_207124597.1">
    <property type="nucleotide sequence ID" value="NZ_BOPO01000030.1"/>
</dbReference>
<dbReference type="Pfam" id="PF01225">
    <property type="entry name" value="Mur_ligase"/>
    <property type="match status" value="1"/>
</dbReference>
<dbReference type="Proteomes" id="UP000614996">
    <property type="component" value="Unassembled WGS sequence"/>
</dbReference>
<reference evidence="14" key="1">
    <citation type="journal article" date="2021" name="Int. J. Syst. Evol. Microbiol.">
        <title>Actinocatenispora comari sp. nov., an endophytic actinomycete isolated from aerial parts of Comarum salesowianum.</title>
        <authorList>
            <person name="Oyunbileg N."/>
            <person name="Iizaka Y."/>
            <person name="Hamada M."/>
            <person name="Davaapurev B.O."/>
            <person name="Fukumoto A."/>
            <person name="Tsetseg B."/>
            <person name="Kato F."/>
            <person name="Tamura T."/>
            <person name="Batkhuu J."/>
            <person name="Anzai Y."/>
        </authorList>
    </citation>
    <scope>NUCLEOTIDE SEQUENCE [LARGE SCALE GENOMIC DNA]</scope>
    <source>
        <strain evidence="14">NUM-2625</strain>
    </source>
</reference>
<gene>
    <name evidence="7 13" type="primary">murE</name>
    <name evidence="13" type="ORF">NUM_20810</name>
</gene>
<evidence type="ECO:0000256" key="3">
    <source>
        <dbReference type="ARBA" id="ARBA00022960"/>
    </source>
</evidence>
<dbReference type="Gene3D" id="3.90.190.20">
    <property type="entry name" value="Mur ligase, C-terminal domain"/>
    <property type="match status" value="1"/>
</dbReference>
<evidence type="ECO:0000313" key="14">
    <source>
        <dbReference type="Proteomes" id="UP000614996"/>
    </source>
</evidence>
<dbReference type="InterPro" id="IPR013221">
    <property type="entry name" value="Mur_ligase_cen"/>
</dbReference>
<feature type="binding site" evidence="7">
    <location>
        <position position="493"/>
    </location>
    <ligand>
        <name>meso-2,6-diaminopimelate</name>
        <dbReference type="ChEBI" id="CHEBI:57791"/>
    </ligand>
</feature>
<comment type="caution">
    <text evidence="7">Lacks conserved residue(s) required for the propagation of feature annotation.</text>
</comment>
<dbReference type="Gene3D" id="3.40.1390.10">
    <property type="entry name" value="MurE/MurF, N-terminal domain"/>
    <property type="match status" value="1"/>
</dbReference>
<dbReference type="EMBL" id="BOPO01000030">
    <property type="protein sequence ID" value="GIL26827.1"/>
    <property type="molecule type" value="Genomic_DNA"/>
</dbReference>
<comment type="cofactor">
    <cofactor evidence="7">
        <name>Mg(2+)</name>
        <dbReference type="ChEBI" id="CHEBI:18420"/>
    </cofactor>
</comment>
<protein>
    <recommendedName>
        <fullName evidence="7">UDP-N-acetylmuramoyl-L-alanyl-D-glutamate--2,6-diaminopimelate ligase</fullName>
        <ecNumber evidence="7">6.3.2.13</ecNumber>
    </recommendedName>
    <alternativeName>
        <fullName evidence="7">Meso-A2pm-adding enzyme</fullName>
    </alternativeName>
    <alternativeName>
        <fullName evidence="7">Meso-diaminopimelate-adding enzyme</fullName>
    </alternativeName>
    <alternativeName>
        <fullName evidence="7">UDP-MurNAc-L-Ala-D-Glu:meso-diaminopimelate ligase</fullName>
    </alternativeName>
    <alternativeName>
        <fullName evidence="7">UDP-MurNAc-tripeptide synthetase</fullName>
    </alternativeName>
    <alternativeName>
        <fullName evidence="7">UDP-N-acetylmuramyl-tripeptide synthetase</fullName>
    </alternativeName>
</protein>
<dbReference type="Gene3D" id="3.40.1190.10">
    <property type="entry name" value="Mur-like, catalytic domain"/>
    <property type="match status" value="1"/>
</dbReference>
<dbReference type="InterPro" id="IPR035911">
    <property type="entry name" value="MurE/MurF_N"/>
</dbReference>
<feature type="binding site" evidence="7">
    <location>
        <position position="214"/>
    </location>
    <ligand>
        <name>UDP-N-acetyl-alpha-D-muramoyl-L-alanyl-D-glutamate</name>
        <dbReference type="ChEBI" id="CHEBI:83900"/>
    </ligand>
</feature>
<dbReference type="NCBIfam" id="NF001126">
    <property type="entry name" value="PRK00139.1-4"/>
    <property type="match status" value="1"/>
</dbReference>
<keyword evidence="2 7" id="KW-0132">Cell division</keyword>
<comment type="similarity">
    <text evidence="1 7">Belongs to the MurCDEF family. MurE subfamily.</text>
</comment>